<organism evidence="1 2">
    <name type="scientific">Polyplax serrata</name>
    <name type="common">Common mouse louse</name>
    <dbReference type="NCBI Taxonomy" id="468196"/>
    <lineage>
        <taxon>Eukaryota</taxon>
        <taxon>Metazoa</taxon>
        <taxon>Ecdysozoa</taxon>
        <taxon>Arthropoda</taxon>
        <taxon>Hexapoda</taxon>
        <taxon>Insecta</taxon>
        <taxon>Pterygota</taxon>
        <taxon>Neoptera</taxon>
        <taxon>Paraneoptera</taxon>
        <taxon>Psocodea</taxon>
        <taxon>Troctomorpha</taxon>
        <taxon>Phthiraptera</taxon>
        <taxon>Anoplura</taxon>
        <taxon>Polyplacidae</taxon>
        <taxon>Polyplax</taxon>
    </lineage>
</organism>
<evidence type="ECO:0000313" key="1">
    <source>
        <dbReference type="EMBL" id="KAK6633952.1"/>
    </source>
</evidence>
<reference evidence="1 2" key="1">
    <citation type="submission" date="2023-09" db="EMBL/GenBank/DDBJ databases">
        <title>Genomes of two closely related lineages of the louse Polyplax serrata with different host specificities.</title>
        <authorList>
            <person name="Martinu J."/>
            <person name="Tarabai H."/>
            <person name="Stefka J."/>
            <person name="Hypsa V."/>
        </authorList>
    </citation>
    <scope>NUCLEOTIDE SEQUENCE [LARGE SCALE GENOMIC DNA]</scope>
    <source>
        <strain evidence="1">98ZLc_SE</strain>
    </source>
</reference>
<keyword evidence="2" id="KW-1185">Reference proteome</keyword>
<evidence type="ECO:0000313" key="2">
    <source>
        <dbReference type="Proteomes" id="UP001359485"/>
    </source>
</evidence>
<dbReference type="Proteomes" id="UP001359485">
    <property type="component" value="Unassembled WGS sequence"/>
</dbReference>
<comment type="caution">
    <text evidence="1">The sequence shown here is derived from an EMBL/GenBank/DDBJ whole genome shotgun (WGS) entry which is preliminary data.</text>
</comment>
<gene>
    <name evidence="1" type="ORF">RUM44_004559</name>
</gene>
<protein>
    <submittedName>
        <fullName evidence="1">Uncharacterized protein</fullName>
    </submittedName>
</protein>
<proteinExistence type="predicted"/>
<accession>A0ABR1B385</accession>
<dbReference type="EMBL" id="JAWJWF010000004">
    <property type="protein sequence ID" value="KAK6633952.1"/>
    <property type="molecule type" value="Genomic_DNA"/>
</dbReference>
<name>A0ABR1B385_POLSC</name>
<sequence length="58" mass="6817">MEVEQKSNQKNVEEHKKWIHDPNSELCKPLNCKKKEMCLLDETFAAFCVSKKEIHKNG</sequence>